<dbReference type="Gene3D" id="3.40.630.190">
    <property type="entry name" value="LCP protein"/>
    <property type="match status" value="1"/>
</dbReference>
<dbReference type="OrthoDB" id="27330at2"/>
<dbReference type="PANTHER" id="PTHR33392">
    <property type="entry name" value="POLYISOPRENYL-TEICHOIC ACID--PEPTIDOGLYCAN TEICHOIC ACID TRANSFERASE TAGU"/>
    <property type="match status" value="1"/>
</dbReference>
<evidence type="ECO:0000256" key="1">
    <source>
        <dbReference type="ARBA" id="ARBA00006068"/>
    </source>
</evidence>
<dbReference type="RefSeq" id="WP_016184739.1">
    <property type="nucleotide sequence ID" value="NZ_ASWO01000001.1"/>
</dbReference>
<organism evidence="3 4">
    <name type="scientific">Enterococcus sulfureus ATCC 49903</name>
    <dbReference type="NCBI Taxonomy" id="1140003"/>
    <lineage>
        <taxon>Bacteria</taxon>
        <taxon>Bacillati</taxon>
        <taxon>Bacillota</taxon>
        <taxon>Bacilli</taxon>
        <taxon>Lactobacillales</taxon>
        <taxon>Enterococcaceae</taxon>
        <taxon>Enterococcus</taxon>
    </lineage>
</organism>
<evidence type="ECO:0000313" key="3">
    <source>
        <dbReference type="EMBL" id="EOT87187.1"/>
    </source>
</evidence>
<dbReference type="AlphaFoldDB" id="S0P037"/>
<dbReference type="InterPro" id="IPR050922">
    <property type="entry name" value="LytR/CpsA/Psr_CW_biosynth"/>
</dbReference>
<dbReference type="EMBL" id="ASWO01000001">
    <property type="protein sequence ID" value="EOT87187.1"/>
    <property type="molecule type" value="Genomic_DNA"/>
</dbReference>
<keyword evidence="4" id="KW-1185">Reference proteome</keyword>
<comment type="similarity">
    <text evidence="1">Belongs to the LytR/CpsA/Psr (LCP) family.</text>
</comment>
<proteinExistence type="inferred from homology"/>
<dbReference type="eggNOG" id="COG1316">
    <property type="taxonomic scope" value="Bacteria"/>
</dbReference>
<dbReference type="InterPro" id="IPR004474">
    <property type="entry name" value="LytR_CpsA_psr"/>
</dbReference>
<dbReference type="Proteomes" id="UP000015961">
    <property type="component" value="Unassembled WGS sequence"/>
</dbReference>
<comment type="caution">
    <text evidence="3">The sequence shown here is derived from an EMBL/GenBank/DDBJ whole genome shotgun (WGS) entry which is preliminary data.</text>
</comment>
<dbReference type="STRING" id="1140003.OMY_00248"/>
<feature type="domain" description="Cell envelope-related transcriptional attenuator" evidence="2">
    <location>
        <begin position="90"/>
        <end position="232"/>
    </location>
</feature>
<evidence type="ECO:0000259" key="2">
    <source>
        <dbReference type="Pfam" id="PF03816"/>
    </source>
</evidence>
<evidence type="ECO:0000313" key="4">
    <source>
        <dbReference type="Proteomes" id="UP000015961"/>
    </source>
</evidence>
<gene>
    <name evidence="3" type="ORF">I573_00243</name>
</gene>
<dbReference type="PANTHER" id="PTHR33392:SF6">
    <property type="entry name" value="POLYISOPRENYL-TEICHOIC ACID--PEPTIDOGLYCAN TEICHOIC ACID TRANSFERASE TAGU"/>
    <property type="match status" value="1"/>
</dbReference>
<accession>S0P037</accession>
<reference evidence="3 4" key="1">
    <citation type="submission" date="2013-03" db="EMBL/GenBank/DDBJ databases">
        <title>The Genome Sequence of Enterococcus sulfureus ATCC_49903 (PacBio/Illumina hybrid assembly).</title>
        <authorList>
            <consortium name="The Broad Institute Genomics Platform"/>
            <consortium name="The Broad Institute Genome Sequencing Center for Infectious Disease"/>
            <person name="Earl A."/>
            <person name="Russ C."/>
            <person name="Gilmore M."/>
            <person name="Surin D."/>
            <person name="Walker B."/>
            <person name="Young S."/>
            <person name="Zeng Q."/>
            <person name="Gargeya S."/>
            <person name="Fitzgerald M."/>
            <person name="Haas B."/>
            <person name="Abouelleil A."/>
            <person name="Allen A.W."/>
            <person name="Alvarado L."/>
            <person name="Arachchi H.M."/>
            <person name="Berlin A.M."/>
            <person name="Chapman S.B."/>
            <person name="Gainer-Dewar J."/>
            <person name="Goldberg J."/>
            <person name="Griggs A."/>
            <person name="Gujja S."/>
            <person name="Hansen M."/>
            <person name="Howarth C."/>
            <person name="Imamovic A."/>
            <person name="Ireland A."/>
            <person name="Larimer J."/>
            <person name="McCowan C."/>
            <person name="Murphy C."/>
            <person name="Pearson M."/>
            <person name="Poon T.W."/>
            <person name="Priest M."/>
            <person name="Roberts A."/>
            <person name="Saif S."/>
            <person name="Shea T."/>
            <person name="Sisk P."/>
            <person name="Sykes S."/>
            <person name="Wortman J."/>
            <person name="Nusbaum C."/>
            <person name="Birren B."/>
        </authorList>
    </citation>
    <scope>NUCLEOTIDE SEQUENCE [LARGE SCALE GENOMIC DNA]</scope>
    <source>
        <strain evidence="3 4">ATCC 49903</strain>
    </source>
</reference>
<protein>
    <recommendedName>
        <fullName evidence="2">Cell envelope-related transcriptional attenuator domain-containing protein</fullName>
    </recommendedName>
</protein>
<sequence length="315" mass="35525">MARRSKKSSLGKKIMWTVFGIVIALVVIVGGVSAKVYFDVKGAADKTYHEVNRKNKIDPTRDVEVKDGDPFSILLMGIDTGDLGRIDQGRSDSMMFVAVNPRKESTRIVSLERDTYTEIVGHGTQDKLNHAYAFGGPAMSMDTVEKLLNVPIDHYISIDMAGIQTIVDEIGGIEVNNTLEFTYEGSTFKYGKIELNGEEALKYSRMRYEDPRGDYGRQERQRKVIAAIADKAIDINNVTRYKSILDSLGDAIQTDLSFDEMVSLAQKYRDSFRKIEMDQLQGEGFMKDGVSYQEVSQAERDRVKKELDKQLDIME</sequence>
<dbReference type="PATRIC" id="fig|1140003.3.peg.242"/>
<name>S0P037_9ENTE</name>
<dbReference type="Pfam" id="PF03816">
    <property type="entry name" value="LytR_cpsA_psr"/>
    <property type="match status" value="1"/>
</dbReference>
<dbReference type="NCBIfam" id="TIGR00350">
    <property type="entry name" value="lytR_cpsA_psr"/>
    <property type="match status" value="1"/>
</dbReference>